<evidence type="ECO:0000313" key="2">
    <source>
        <dbReference type="Proteomes" id="UP000027361"/>
    </source>
</evidence>
<keyword evidence="2" id="KW-1185">Reference proteome</keyword>
<organism evidence="1 2">
    <name type="scientific">Tilletiaria anomala (strain ATCC 24038 / CBS 436.72 / UBC 951)</name>
    <dbReference type="NCBI Taxonomy" id="1037660"/>
    <lineage>
        <taxon>Eukaryota</taxon>
        <taxon>Fungi</taxon>
        <taxon>Dikarya</taxon>
        <taxon>Basidiomycota</taxon>
        <taxon>Ustilaginomycotina</taxon>
        <taxon>Exobasidiomycetes</taxon>
        <taxon>Georgefischeriales</taxon>
        <taxon>Tilletiariaceae</taxon>
        <taxon>Tilletiaria</taxon>
    </lineage>
</organism>
<proteinExistence type="predicted"/>
<dbReference type="OrthoDB" id="1716816at2759"/>
<comment type="caution">
    <text evidence="1">The sequence shown here is derived from an EMBL/GenBank/DDBJ whole genome shotgun (WGS) entry which is preliminary data.</text>
</comment>
<dbReference type="AlphaFoldDB" id="A0A066VZU4"/>
<protein>
    <submittedName>
        <fullName evidence="1">Uncharacterized protein</fullName>
    </submittedName>
</protein>
<dbReference type="InParanoid" id="A0A066VZU4"/>
<dbReference type="HOGENOM" id="CLU_1687944_0_0_1"/>
<dbReference type="STRING" id="1037660.A0A066VZU4"/>
<dbReference type="EMBL" id="JMSN01000032">
    <property type="protein sequence ID" value="KDN47006.1"/>
    <property type="molecule type" value="Genomic_DNA"/>
</dbReference>
<dbReference type="Proteomes" id="UP000027361">
    <property type="component" value="Unassembled WGS sequence"/>
</dbReference>
<reference evidence="1 2" key="1">
    <citation type="submission" date="2014-05" db="EMBL/GenBank/DDBJ databases">
        <title>Draft genome sequence of a rare smut relative, Tilletiaria anomala UBC 951.</title>
        <authorList>
            <consortium name="DOE Joint Genome Institute"/>
            <person name="Toome M."/>
            <person name="Kuo A."/>
            <person name="Henrissat B."/>
            <person name="Lipzen A."/>
            <person name="Tritt A."/>
            <person name="Yoshinaga Y."/>
            <person name="Zane M."/>
            <person name="Barry K."/>
            <person name="Grigoriev I.V."/>
            <person name="Spatafora J.W."/>
            <person name="Aimea M.C."/>
        </authorList>
    </citation>
    <scope>NUCLEOTIDE SEQUENCE [LARGE SCALE GENOMIC DNA]</scope>
    <source>
        <strain evidence="1 2">UBC 951</strain>
    </source>
</reference>
<gene>
    <name evidence="1" type="ORF">K437DRAFT_103470</name>
</gene>
<accession>A0A066VZU4</accession>
<evidence type="ECO:0000313" key="1">
    <source>
        <dbReference type="EMBL" id="KDN47006.1"/>
    </source>
</evidence>
<dbReference type="RefSeq" id="XP_013243742.1">
    <property type="nucleotide sequence ID" value="XM_013388288.1"/>
</dbReference>
<dbReference type="GeneID" id="25261230"/>
<name>A0A066VZU4_TILAU</name>
<sequence>MTEDIKHCTNDFVSTGAGQSVQLAAIRRARAAPQGYQELRQEESQRLHRLKSVCQFVRFAIGRSLSRHHGPSSNPLNDICFRNPMDGKLKRTSQILDTIPGISRLEQVVLQQGRSVHLYLKNIINKSGSTVGVARSALPKSITWDAASLRTKIAIL</sequence>